<evidence type="ECO:0000313" key="3">
    <source>
        <dbReference type="Proteomes" id="UP000789570"/>
    </source>
</evidence>
<protein>
    <submittedName>
        <fullName evidence="2">14487_t:CDS:1</fullName>
    </submittedName>
</protein>
<dbReference type="Pfam" id="PF17990">
    <property type="entry name" value="LodA_N"/>
    <property type="match status" value="1"/>
</dbReference>
<dbReference type="OrthoDB" id="2411172at2759"/>
<feature type="non-terminal residue" evidence="2">
    <location>
        <position position="1"/>
    </location>
</feature>
<dbReference type="EMBL" id="CAJVPQ010000813">
    <property type="protein sequence ID" value="CAG8512313.1"/>
    <property type="molecule type" value="Genomic_DNA"/>
</dbReference>
<organism evidence="2 3">
    <name type="scientific">Funneliformis caledonium</name>
    <dbReference type="NCBI Taxonomy" id="1117310"/>
    <lineage>
        <taxon>Eukaryota</taxon>
        <taxon>Fungi</taxon>
        <taxon>Fungi incertae sedis</taxon>
        <taxon>Mucoromycota</taxon>
        <taxon>Glomeromycotina</taxon>
        <taxon>Glomeromycetes</taxon>
        <taxon>Glomerales</taxon>
        <taxon>Glomeraceae</taxon>
        <taxon>Funneliformis</taxon>
    </lineage>
</organism>
<reference evidence="2" key="1">
    <citation type="submission" date="2021-06" db="EMBL/GenBank/DDBJ databases">
        <authorList>
            <person name="Kallberg Y."/>
            <person name="Tangrot J."/>
            <person name="Rosling A."/>
        </authorList>
    </citation>
    <scope>NUCLEOTIDE SEQUENCE</scope>
    <source>
        <strain evidence="2">UK204</strain>
    </source>
</reference>
<dbReference type="InterPro" id="IPR041168">
    <property type="entry name" value="LodA_N"/>
</dbReference>
<gene>
    <name evidence="2" type="ORF">FCALED_LOCUS4262</name>
</gene>
<name>A0A9N8ZZD1_9GLOM</name>
<accession>A0A9N8ZZD1</accession>
<comment type="caution">
    <text evidence="2">The sequence shown here is derived from an EMBL/GenBank/DDBJ whole genome shotgun (WGS) entry which is preliminary data.</text>
</comment>
<dbReference type="AlphaFoldDB" id="A0A9N8ZZD1"/>
<evidence type="ECO:0000313" key="2">
    <source>
        <dbReference type="EMBL" id="CAG8512313.1"/>
    </source>
</evidence>
<sequence>MNKIKIVQNVEIPEDDPSFEFKDDKQCVRPQAARFRIYGCDENGNVVREIKLTDKNNSVDGINEYKPDDPKRNAVILAKTLVIKTVPNYLKFANHLQNGQKIMGSRGTSKICTGYSKYCVVVSNYLGNQHPNDHRDVQWNIIVHPIFGAICRTSWVNKKAFIEPEVGSFFLTLWFLLDSPNDMFVPLSTNRKGILALIRIPKAIAFTAEYNGQAYDYFMPAFSGNNGDLEASSPDTLLADNT</sequence>
<feature type="domain" description="L-Lysine epsilon oxidase N-terminal" evidence="1">
    <location>
        <begin position="17"/>
        <end position="58"/>
    </location>
</feature>
<evidence type="ECO:0000259" key="1">
    <source>
        <dbReference type="Pfam" id="PF17990"/>
    </source>
</evidence>
<proteinExistence type="predicted"/>
<dbReference type="Proteomes" id="UP000789570">
    <property type="component" value="Unassembled WGS sequence"/>
</dbReference>
<keyword evidence="3" id="KW-1185">Reference proteome</keyword>